<dbReference type="EMBL" id="JANPWB010000009">
    <property type="protein sequence ID" value="KAJ1159064.1"/>
    <property type="molecule type" value="Genomic_DNA"/>
</dbReference>
<protein>
    <submittedName>
        <fullName evidence="2">Uncharacterized protein</fullName>
    </submittedName>
</protein>
<dbReference type="AlphaFoldDB" id="A0AAV7S6A9"/>
<sequence>MLWEVQFPSAGPSRVQLHKACPAILASDGWGPAGEPHCVLRAGERRVGTRLRPPHRRPTSFSQSHGLSRLSKLGPWQVSGAIRRVSWPLLPALVTSRSEACQLHDPSHWGPGLWSHCAPGITREQRYPSVKGSHQSSPPLPDQARVSRQEGQTMGGEGGQSLVLSSRSYHPARGVPGCDSNLSRRPPSWAPIVRGPRGGQSIHASGGLLHTHSYLQVSPQSDRAPSFSSVISA</sequence>
<evidence type="ECO:0000313" key="2">
    <source>
        <dbReference type="EMBL" id="KAJ1159064.1"/>
    </source>
</evidence>
<organism evidence="2 3">
    <name type="scientific">Pleurodeles waltl</name>
    <name type="common">Iberian ribbed newt</name>
    <dbReference type="NCBI Taxonomy" id="8319"/>
    <lineage>
        <taxon>Eukaryota</taxon>
        <taxon>Metazoa</taxon>
        <taxon>Chordata</taxon>
        <taxon>Craniata</taxon>
        <taxon>Vertebrata</taxon>
        <taxon>Euteleostomi</taxon>
        <taxon>Amphibia</taxon>
        <taxon>Batrachia</taxon>
        <taxon>Caudata</taxon>
        <taxon>Salamandroidea</taxon>
        <taxon>Salamandridae</taxon>
        <taxon>Pleurodelinae</taxon>
        <taxon>Pleurodeles</taxon>
    </lineage>
</organism>
<keyword evidence="3" id="KW-1185">Reference proteome</keyword>
<dbReference type="Proteomes" id="UP001066276">
    <property type="component" value="Chromosome 5"/>
</dbReference>
<gene>
    <name evidence="2" type="ORF">NDU88_011734</name>
</gene>
<comment type="caution">
    <text evidence="2">The sequence shown here is derived from an EMBL/GenBank/DDBJ whole genome shotgun (WGS) entry which is preliminary data.</text>
</comment>
<feature type="region of interest" description="Disordered" evidence="1">
    <location>
        <begin position="127"/>
        <end position="205"/>
    </location>
</feature>
<name>A0AAV7S6A9_PLEWA</name>
<evidence type="ECO:0000256" key="1">
    <source>
        <dbReference type="SAM" id="MobiDB-lite"/>
    </source>
</evidence>
<reference evidence="2" key="1">
    <citation type="journal article" date="2022" name="bioRxiv">
        <title>Sequencing and chromosome-scale assembly of the giantPleurodeles waltlgenome.</title>
        <authorList>
            <person name="Brown T."/>
            <person name="Elewa A."/>
            <person name="Iarovenko S."/>
            <person name="Subramanian E."/>
            <person name="Araus A.J."/>
            <person name="Petzold A."/>
            <person name="Susuki M."/>
            <person name="Suzuki K.-i.T."/>
            <person name="Hayashi T."/>
            <person name="Toyoda A."/>
            <person name="Oliveira C."/>
            <person name="Osipova E."/>
            <person name="Leigh N.D."/>
            <person name="Simon A."/>
            <person name="Yun M.H."/>
        </authorList>
    </citation>
    <scope>NUCLEOTIDE SEQUENCE</scope>
    <source>
        <strain evidence="2">20211129_DDA</strain>
        <tissue evidence="2">Liver</tissue>
    </source>
</reference>
<proteinExistence type="predicted"/>
<accession>A0AAV7S6A9</accession>
<evidence type="ECO:0000313" key="3">
    <source>
        <dbReference type="Proteomes" id="UP001066276"/>
    </source>
</evidence>